<dbReference type="AlphaFoldDB" id="A0A5M8QNX0"/>
<comment type="caution">
    <text evidence="1">The sequence shown here is derived from an EMBL/GenBank/DDBJ whole genome shotgun (WGS) entry which is preliminary data.</text>
</comment>
<keyword evidence="2" id="KW-1185">Reference proteome</keyword>
<evidence type="ECO:0008006" key="3">
    <source>
        <dbReference type="Google" id="ProtNLM"/>
    </source>
</evidence>
<protein>
    <recommendedName>
        <fullName evidence="3">Prevent-host-death protein</fullName>
    </recommendedName>
</protein>
<evidence type="ECO:0000313" key="1">
    <source>
        <dbReference type="EMBL" id="KAA6437907.1"/>
    </source>
</evidence>
<name>A0A5M8QNX0_9BACT</name>
<reference evidence="1 2" key="1">
    <citation type="submission" date="2019-05" db="EMBL/GenBank/DDBJ databases">
        <authorList>
            <person name="Qu J.-H."/>
        </authorList>
    </citation>
    <scope>NUCLEOTIDE SEQUENCE [LARGE SCALE GENOMIC DNA]</scope>
    <source>
        <strain evidence="1 2">NS28</strain>
    </source>
</reference>
<proteinExistence type="predicted"/>
<dbReference type="OrthoDB" id="798979at2"/>
<dbReference type="Proteomes" id="UP000323994">
    <property type="component" value="Unassembled WGS sequence"/>
</dbReference>
<organism evidence="1 2">
    <name type="scientific">Dyadobacter flavalbus</name>
    <dbReference type="NCBI Taxonomy" id="2579942"/>
    <lineage>
        <taxon>Bacteria</taxon>
        <taxon>Pseudomonadati</taxon>
        <taxon>Bacteroidota</taxon>
        <taxon>Cytophagia</taxon>
        <taxon>Cytophagales</taxon>
        <taxon>Spirosomataceae</taxon>
        <taxon>Dyadobacter</taxon>
    </lineage>
</organism>
<dbReference type="EMBL" id="VBSN01000058">
    <property type="protein sequence ID" value="KAA6437907.1"/>
    <property type="molecule type" value="Genomic_DNA"/>
</dbReference>
<gene>
    <name evidence="1" type="ORF">FEM33_19075</name>
</gene>
<sequence>MNIQFLANNQGKITAVQLPIKDWKELERKAEAYDLAASIRTGLKEVELIEMGEVKPKSLEDLLNEL</sequence>
<accession>A0A5M8QNX0</accession>
<dbReference type="RefSeq" id="WP_139013594.1">
    <property type="nucleotide sequence ID" value="NZ_VBSN01000058.1"/>
</dbReference>
<evidence type="ECO:0000313" key="2">
    <source>
        <dbReference type="Proteomes" id="UP000323994"/>
    </source>
</evidence>